<dbReference type="InterPro" id="IPR036220">
    <property type="entry name" value="UDP-Glc/GDP-Man_DH_C_sf"/>
</dbReference>
<keyword evidence="3" id="KW-0520">NAD</keyword>
<dbReference type="InterPro" id="IPR014026">
    <property type="entry name" value="UDP-Glc/GDP-Man_DH_dimer"/>
</dbReference>
<name>A0ABW3Y3N8_9FLAO</name>
<reference evidence="7" key="1">
    <citation type="journal article" date="2019" name="Int. J. Syst. Evol. Microbiol.">
        <title>The Global Catalogue of Microorganisms (GCM) 10K type strain sequencing project: providing services to taxonomists for standard genome sequencing and annotation.</title>
        <authorList>
            <consortium name="The Broad Institute Genomics Platform"/>
            <consortium name="The Broad Institute Genome Sequencing Center for Infectious Disease"/>
            <person name="Wu L."/>
            <person name="Ma J."/>
        </authorList>
    </citation>
    <scope>NUCLEOTIDE SEQUENCE [LARGE SCALE GENOMIC DNA]</scope>
    <source>
        <strain evidence="7">CCUG 61485</strain>
    </source>
</reference>
<dbReference type="InterPro" id="IPR036291">
    <property type="entry name" value="NAD(P)-bd_dom_sf"/>
</dbReference>
<comment type="similarity">
    <text evidence="1 4">Belongs to the UDP-glucose/GDP-mannose dehydrogenase family.</text>
</comment>
<sequence>MDNIKVAVIGLGYVGLPLAVEFGKHFEVVGFDINQNRINELRSNKDITLETSTEQLAEVNVESLKSLKKQKKGLWITSDIEELKDSNFYIVTVPTPVDKNNRPDLMPLYKASETVGKVLSNGDIVVYESTVYPGATEEECLPILEKLSGLTYNTDFYLGYSPERINPGDKEHTVTKILKVTSGSTPEIADKIDDVYRRIIVAGTYKATSIKVAEAAKVIENSQRDINIAFVNELSKIFRLMGIDTHEVLEAAGTKWNFLPFKPGLVGGHCIGVDPYYLAHKAMELGYNPEIILAGRRLNDSMGPFVAQETIKLMIKKGLPVHHAKVLVLGITFKEDCPDIRNSRAIDIIRELQSYSVDVDVFDPWALKDEVKHEYNLHLINNENDIVEKYDAVILAVSHKEFKTLNLNNFLKEKHVKFDVKALLDKNTIDSRL</sequence>
<organism evidence="6 7">
    <name type="scientific">Namhaeicola litoreus</name>
    <dbReference type="NCBI Taxonomy" id="1052145"/>
    <lineage>
        <taxon>Bacteria</taxon>
        <taxon>Pseudomonadati</taxon>
        <taxon>Bacteroidota</taxon>
        <taxon>Flavobacteriia</taxon>
        <taxon>Flavobacteriales</taxon>
        <taxon>Flavobacteriaceae</taxon>
        <taxon>Namhaeicola</taxon>
    </lineage>
</organism>
<dbReference type="PANTHER" id="PTHR43491">
    <property type="entry name" value="UDP-N-ACETYL-D-MANNOSAMINE DEHYDROGENASE"/>
    <property type="match status" value="1"/>
</dbReference>
<dbReference type="SUPFAM" id="SSF48179">
    <property type="entry name" value="6-phosphogluconate dehydrogenase C-terminal domain-like"/>
    <property type="match status" value="1"/>
</dbReference>
<dbReference type="Pfam" id="PF00984">
    <property type="entry name" value="UDPG_MGDP_dh"/>
    <property type="match status" value="1"/>
</dbReference>
<dbReference type="SUPFAM" id="SSF52413">
    <property type="entry name" value="UDP-glucose/GDP-mannose dehydrogenase C-terminal domain"/>
    <property type="match status" value="1"/>
</dbReference>
<protein>
    <submittedName>
        <fullName evidence="6">Vi polysaccharide biosynthesis UDP-N-acetylglucosamine C-6 dehydrogenase TviB</fullName>
    </submittedName>
</protein>
<dbReference type="PIRSF" id="PIRSF000124">
    <property type="entry name" value="UDPglc_GDPman_dh"/>
    <property type="match status" value="1"/>
</dbReference>
<dbReference type="NCBIfam" id="TIGR03026">
    <property type="entry name" value="NDP-sugDHase"/>
    <property type="match status" value="1"/>
</dbReference>
<dbReference type="InterPro" id="IPR028359">
    <property type="entry name" value="UDP_ManNAc/GlcNAc_DH"/>
</dbReference>
<dbReference type="PIRSF" id="PIRSF500136">
    <property type="entry name" value="UDP_ManNAc_DH"/>
    <property type="match status" value="1"/>
</dbReference>
<dbReference type="NCBIfam" id="NF011729">
    <property type="entry name" value="PRK15182.1"/>
    <property type="match status" value="1"/>
</dbReference>
<dbReference type="SUPFAM" id="SSF51735">
    <property type="entry name" value="NAD(P)-binding Rossmann-fold domains"/>
    <property type="match status" value="1"/>
</dbReference>
<evidence type="ECO:0000256" key="3">
    <source>
        <dbReference type="ARBA" id="ARBA00023027"/>
    </source>
</evidence>
<evidence type="ECO:0000259" key="5">
    <source>
        <dbReference type="SMART" id="SM00984"/>
    </source>
</evidence>
<evidence type="ECO:0000256" key="4">
    <source>
        <dbReference type="PIRNR" id="PIRNR000124"/>
    </source>
</evidence>
<dbReference type="Gene3D" id="3.40.50.720">
    <property type="entry name" value="NAD(P)-binding Rossmann-like Domain"/>
    <property type="match status" value="2"/>
</dbReference>
<proteinExistence type="inferred from homology"/>
<evidence type="ECO:0000313" key="6">
    <source>
        <dbReference type="EMBL" id="MFD1316497.1"/>
    </source>
</evidence>
<gene>
    <name evidence="6" type="primary">tviB</name>
    <name evidence="6" type="ORF">ACFQ39_12800</name>
</gene>
<dbReference type="Pfam" id="PF03720">
    <property type="entry name" value="UDPG_MGDP_dh_C"/>
    <property type="match status" value="1"/>
</dbReference>
<dbReference type="RefSeq" id="WP_377179531.1">
    <property type="nucleotide sequence ID" value="NZ_JBHTMY010000003.1"/>
</dbReference>
<evidence type="ECO:0000313" key="7">
    <source>
        <dbReference type="Proteomes" id="UP001597201"/>
    </source>
</evidence>
<evidence type="ECO:0000256" key="1">
    <source>
        <dbReference type="ARBA" id="ARBA00006601"/>
    </source>
</evidence>
<comment type="caution">
    <text evidence="6">The sequence shown here is derived from an EMBL/GenBank/DDBJ whole genome shotgun (WGS) entry which is preliminary data.</text>
</comment>
<accession>A0ABW3Y3N8</accession>
<dbReference type="InterPro" id="IPR001732">
    <property type="entry name" value="UDP-Glc/GDP-Man_DH_N"/>
</dbReference>
<dbReference type="InterPro" id="IPR008927">
    <property type="entry name" value="6-PGluconate_DH-like_C_sf"/>
</dbReference>
<evidence type="ECO:0000256" key="2">
    <source>
        <dbReference type="ARBA" id="ARBA00023002"/>
    </source>
</evidence>
<feature type="domain" description="UDP-glucose/GDP-mannose dehydrogenase C-terminal" evidence="5">
    <location>
        <begin position="327"/>
        <end position="426"/>
    </location>
</feature>
<keyword evidence="2" id="KW-0560">Oxidoreductase</keyword>
<dbReference type="InterPro" id="IPR014027">
    <property type="entry name" value="UDP-Glc/GDP-Man_DH_C"/>
</dbReference>
<dbReference type="Proteomes" id="UP001597201">
    <property type="component" value="Unassembled WGS sequence"/>
</dbReference>
<keyword evidence="7" id="KW-1185">Reference proteome</keyword>
<dbReference type="SMART" id="SM00984">
    <property type="entry name" value="UDPG_MGDP_dh_C"/>
    <property type="match status" value="1"/>
</dbReference>
<dbReference type="PANTHER" id="PTHR43491:SF2">
    <property type="entry name" value="UDP-N-ACETYL-D-MANNOSAMINE DEHYDROGENASE"/>
    <property type="match status" value="1"/>
</dbReference>
<dbReference type="Pfam" id="PF03721">
    <property type="entry name" value="UDPG_MGDP_dh_N"/>
    <property type="match status" value="1"/>
</dbReference>
<dbReference type="InterPro" id="IPR017476">
    <property type="entry name" value="UDP-Glc/GDP-Man"/>
</dbReference>
<dbReference type="EMBL" id="JBHTMY010000003">
    <property type="protein sequence ID" value="MFD1316497.1"/>
    <property type="molecule type" value="Genomic_DNA"/>
</dbReference>